<dbReference type="Pfam" id="PF06325">
    <property type="entry name" value="PrmA"/>
    <property type="match status" value="1"/>
</dbReference>
<dbReference type="GO" id="GO:0008276">
    <property type="term" value="F:protein methyltransferase activity"/>
    <property type="evidence" value="ECO:0007669"/>
    <property type="project" value="TreeGrafter"/>
</dbReference>
<evidence type="ECO:0000256" key="3">
    <source>
        <dbReference type="ARBA" id="ARBA00022691"/>
    </source>
</evidence>
<gene>
    <name evidence="4" type="ORF">GF068_38635</name>
</gene>
<evidence type="ECO:0000256" key="2">
    <source>
        <dbReference type="ARBA" id="ARBA00022679"/>
    </source>
</evidence>
<dbReference type="GO" id="GO:0035657">
    <property type="term" value="C:eRF1 methyltransferase complex"/>
    <property type="evidence" value="ECO:0007669"/>
    <property type="project" value="TreeGrafter"/>
</dbReference>
<organism evidence="4 5">
    <name type="scientific">Polyangium spumosum</name>
    <dbReference type="NCBI Taxonomy" id="889282"/>
    <lineage>
        <taxon>Bacteria</taxon>
        <taxon>Pseudomonadati</taxon>
        <taxon>Myxococcota</taxon>
        <taxon>Polyangia</taxon>
        <taxon>Polyangiales</taxon>
        <taxon>Polyangiaceae</taxon>
        <taxon>Polyangium</taxon>
    </lineage>
</organism>
<keyword evidence="2 4" id="KW-0808">Transferase</keyword>
<dbReference type="Proteomes" id="UP000440224">
    <property type="component" value="Unassembled WGS sequence"/>
</dbReference>
<name>A0A6N7Q3K5_9BACT</name>
<dbReference type="GO" id="GO:0008757">
    <property type="term" value="F:S-adenosylmethionine-dependent methyltransferase activity"/>
    <property type="evidence" value="ECO:0007669"/>
    <property type="project" value="TreeGrafter"/>
</dbReference>
<protein>
    <submittedName>
        <fullName evidence="4">Methyltransferase</fullName>
    </submittedName>
</protein>
<reference evidence="4 5" key="1">
    <citation type="submission" date="2019-10" db="EMBL/GenBank/DDBJ databases">
        <title>A soil myxobacterium in the family Polyangiaceae.</title>
        <authorList>
            <person name="Li Y."/>
            <person name="Wang J."/>
        </authorList>
    </citation>
    <scope>NUCLEOTIDE SEQUENCE [LARGE SCALE GENOMIC DNA]</scope>
    <source>
        <strain evidence="4 5">DSM 14734</strain>
    </source>
</reference>
<dbReference type="EMBL" id="WJIE01000021">
    <property type="protein sequence ID" value="MRG97796.1"/>
    <property type="molecule type" value="Genomic_DNA"/>
</dbReference>
<evidence type="ECO:0000256" key="1">
    <source>
        <dbReference type="ARBA" id="ARBA00022603"/>
    </source>
</evidence>
<evidence type="ECO:0000313" key="5">
    <source>
        <dbReference type="Proteomes" id="UP000440224"/>
    </source>
</evidence>
<accession>A0A6N7Q3K5</accession>
<comment type="caution">
    <text evidence="4">The sequence shown here is derived from an EMBL/GenBank/DDBJ whole genome shotgun (WGS) entry which is preliminary data.</text>
</comment>
<dbReference type="OrthoDB" id="9800643at2"/>
<dbReference type="GO" id="GO:0032259">
    <property type="term" value="P:methylation"/>
    <property type="evidence" value="ECO:0007669"/>
    <property type="project" value="UniProtKB-KW"/>
</dbReference>
<keyword evidence="5" id="KW-1185">Reference proteome</keyword>
<keyword evidence="1 4" id="KW-0489">Methyltransferase</keyword>
<dbReference type="Gene3D" id="3.40.50.150">
    <property type="entry name" value="Vaccinia Virus protein VP39"/>
    <property type="match status" value="1"/>
</dbReference>
<dbReference type="AlphaFoldDB" id="A0A6N7Q3K5"/>
<sequence>MNGLESSLRVALADKRLNRIDGLYVVTDRLDYPAIDQVFPLFAEQQFFLDELAHDRIRGAEVLEIGIGSGVLSIGAARAGARYVTALEINPRAKIFAGFNAMLNGVADRIAIVDGNDQLFLPLAGRRFDYVMSNPPFEPTPPGMQYFHHSAAGPYGLDFLEKLFVGLDAHLTDEGHAQIVTAAPGDAKSPTFLIDLVQKHLRGSTRIVQNPFTMTFDAIMDRLAGKNMGTVEQVDGLREMARRTGATHVHLCMIHYHLGQKSLKVETSKKTYADYWDLPAEEIMLRASGP</sequence>
<dbReference type="RefSeq" id="WP_153824575.1">
    <property type="nucleotide sequence ID" value="NZ_WJIE01000021.1"/>
</dbReference>
<dbReference type="SUPFAM" id="SSF53335">
    <property type="entry name" value="S-adenosyl-L-methionine-dependent methyltransferases"/>
    <property type="match status" value="1"/>
</dbReference>
<dbReference type="PANTHER" id="PTHR45875">
    <property type="entry name" value="METHYLTRANSFERASE N6AMT1"/>
    <property type="match status" value="1"/>
</dbReference>
<evidence type="ECO:0000313" key="4">
    <source>
        <dbReference type="EMBL" id="MRG97796.1"/>
    </source>
</evidence>
<keyword evidence="3" id="KW-0949">S-adenosyl-L-methionine</keyword>
<dbReference type="InterPro" id="IPR052190">
    <property type="entry name" value="Euk-Arch_PrmC-MTase"/>
</dbReference>
<dbReference type="PANTHER" id="PTHR45875:SF1">
    <property type="entry name" value="METHYLTRANSFERASE N6AMT1"/>
    <property type="match status" value="1"/>
</dbReference>
<proteinExistence type="predicted"/>
<dbReference type="InterPro" id="IPR029063">
    <property type="entry name" value="SAM-dependent_MTases_sf"/>
</dbReference>
<dbReference type="CDD" id="cd02440">
    <property type="entry name" value="AdoMet_MTases"/>
    <property type="match status" value="1"/>
</dbReference>